<evidence type="ECO:0000313" key="11">
    <source>
        <dbReference type="EMBL" id="CAG9125529.1"/>
    </source>
</evidence>
<dbReference type="PROSITE" id="PS51888">
    <property type="entry name" value="CLIP"/>
    <property type="match status" value="1"/>
</dbReference>
<dbReference type="CDD" id="cd00190">
    <property type="entry name" value="Tryp_SPc"/>
    <property type="match status" value="1"/>
</dbReference>
<dbReference type="FunFam" id="2.40.10.10:FF:000028">
    <property type="entry name" value="Serine protease easter"/>
    <property type="match status" value="1"/>
</dbReference>
<sequence>MLAKSLLVVYYLFQLSFCKYVGDSCRPSADTVEGTCNLVTDCEVALSLIRKTGRHNYNRCGFAGGTEIVCCPKTTERFGGITETSSSGPTRMAQRVADRECKKIVENSIPPLGQYIIGGEVAALGEFPHMVGIGFERGDGIVFDCGGSLVAARWVLTAAHCVETRDRIAPTVVRLGVVEIGDKTFTSETDVRIADIRTHPNYTVQEKYHDLALLRLEKAVETSATLNPACLYTQPEDPSIALTVTGWGLVSNMMDKRSAVLLKANVTTVPLASCSEHYSTPQWRKLPRGIAPEQLCAGDPEGKRDACQGDSGGPLQGLTSRDGQYRIVGITSFGRGCGSKVPGIYTRVYNYVDWIESVVWPNQR</sequence>
<keyword evidence="4" id="KW-1015">Disulfide bond</keyword>
<evidence type="ECO:0000256" key="6">
    <source>
        <dbReference type="ARBA" id="ARBA00024195"/>
    </source>
</evidence>
<evidence type="ECO:0000256" key="3">
    <source>
        <dbReference type="ARBA" id="ARBA00022729"/>
    </source>
</evidence>
<evidence type="ECO:0000259" key="10">
    <source>
        <dbReference type="PROSITE" id="PS51888"/>
    </source>
</evidence>
<gene>
    <name evidence="11" type="ORF">PLXY2_LOCUS8398</name>
</gene>
<dbReference type="Gene3D" id="2.40.10.10">
    <property type="entry name" value="Trypsin-like serine proteases"/>
    <property type="match status" value="2"/>
</dbReference>
<keyword evidence="5" id="KW-0325">Glycoprotein</keyword>
<dbReference type="GO" id="GO:0004252">
    <property type="term" value="F:serine-type endopeptidase activity"/>
    <property type="evidence" value="ECO:0007669"/>
    <property type="project" value="InterPro"/>
</dbReference>
<dbReference type="GO" id="GO:0005576">
    <property type="term" value="C:extracellular region"/>
    <property type="evidence" value="ECO:0007669"/>
    <property type="project" value="UniProtKB-SubCell"/>
</dbReference>
<dbReference type="EMBL" id="CAJHNJ030000031">
    <property type="protein sequence ID" value="CAG9125529.1"/>
    <property type="molecule type" value="Genomic_DNA"/>
</dbReference>
<evidence type="ECO:0000259" key="9">
    <source>
        <dbReference type="PROSITE" id="PS50240"/>
    </source>
</evidence>
<comment type="similarity">
    <text evidence="6">Belongs to the peptidase S1 family. CLIP subfamily.</text>
</comment>
<keyword evidence="7" id="KW-0378">Hydrolase</keyword>
<comment type="caution">
    <text evidence="11">The sequence shown here is derived from an EMBL/GenBank/DDBJ whole genome shotgun (WGS) entry which is preliminary data.</text>
</comment>
<keyword evidence="12" id="KW-1185">Reference proteome</keyword>
<feature type="chain" id="PRO_5035749949" evidence="8">
    <location>
        <begin position="19"/>
        <end position="364"/>
    </location>
</feature>
<dbReference type="InterPro" id="IPR001254">
    <property type="entry name" value="Trypsin_dom"/>
</dbReference>
<evidence type="ECO:0000256" key="4">
    <source>
        <dbReference type="ARBA" id="ARBA00023157"/>
    </source>
</evidence>
<keyword evidence="3 8" id="KW-0732">Signal</keyword>
<feature type="signal peptide" evidence="8">
    <location>
        <begin position="1"/>
        <end position="18"/>
    </location>
</feature>
<dbReference type="GO" id="GO:0006508">
    <property type="term" value="P:proteolysis"/>
    <property type="evidence" value="ECO:0007669"/>
    <property type="project" value="UniProtKB-KW"/>
</dbReference>
<dbReference type="SUPFAM" id="SSF50494">
    <property type="entry name" value="Trypsin-like serine proteases"/>
    <property type="match status" value="1"/>
</dbReference>
<accession>A0A8S4FDR3</accession>
<dbReference type="FunFam" id="2.40.10.10:FF:000054">
    <property type="entry name" value="Complement C1r subcomponent"/>
    <property type="match status" value="1"/>
</dbReference>
<feature type="domain" description="Clip" evidence="10">
    <location>
        <begin position="24"/>
        <end position="71"/>
    </location>
</feature>
<comment type="subcellular location">
    <subcellularLocation>
        <location evidence="1">Secreted</location>
    </subcellularLocation>
</comment>
<dbReference type="InterPro" id="IPR001314">
    <property type="entry name" value="Peptidase_S1A"/>
</dbReference>
<reference evidence="11" key="1">
    <citation type="submission" date="2020-11" db="EMBL/GenBank/DDBJ databases">
        <authorList>
            <person name="Whiteford S."/>
        </authorList>
    </citation>
    <scope>NUCLEOTIDE SEQUENCE</scope>
</reference>
<evidence type="ECO:0000256" key="2">
    <source>
        <dbReference type="ARBA" id="ARBA00022525"/>
    </source>
</evidence>
<dbReference type="PRINTS" id="PR00722">
    <property type="entry name" value="CHYMOTRYPSIN"/>
</dbReference>
<evidence type="ECO:0000256" key="5">
    <source>
        <dbReference type="ARBA" id="ARBA00023180"/>
    </source>
</evidence>
<evidence type="ECO:0000256" key="1">
    <source>
        <dbReference type="ARBA" id="ARBA00004613"/>
    </source>
</evidence>
<dbReference type="Pfam" id="PF00089">
    <property type="entry name" value="Trypsin"/>
    <property type="match status" value="1"/>
</dbReference>
<keyword evidence="2" id="KW-0964">Secreted</keyword>
<dbReference type="InterPro" id="IPR018114">
    <property type="entry name" value="TRYPSIN_HIS"/>
</dbReference>
<dbReference type="AlphaFoldDB" id="A0A8S4FDR3"/>
<evidence type="ECO:0000313" key="12">
    <source>
        <dbReference type="Proteomes" id="UP000653454"/>
    </source>
</evidence>
<dbReference type="InterPro" id="IPR043504">
    <property type="entry name" value="Peptidase_S1_PA_chymotrypsin"/>
</dbReference>
<evidence type="ECO:0000256" key="7">
    <source>
        <dbReference type="RuleBase" id="RU363034"/>
    </source>
</evidence>
<dbReference type="InterPro" id="IPR033116">
    <property type="entry name" value="TRYPSIN_SER"/>
</dbReference>
<dbReference type="SMART" id="SM00020">
    <property type="entry name" value="Tryp_SPc"/>
    <property type="match status" value="1"/>
</dbReference>
<keyword evidence="7" id="KW-0720">Serine protease</keyword>
<proteinExistence type="inferred from homology"/>
<dbReference type="PANTHER" id="PTHR24252">
    <property type="entry name" value="ACROSIN-RELATED"/>
    <property type="match status" value="1"/>
</dbReference>
<dbReference type="Proteomes" id="UP000653454">
    <property type="component" value="Unassembled WGS sequence"/>
</dbReference>
<protein>
    <submittedName>
        <fullName evidence="11">(diamondback moth) hypothetical protein</fullName>
    </submittedName>
</protein>
<feature type="domain" description="Peptidase S1" evidence="9">
    <location>
        <begin position="116"/>
        <end position="360"/>
    </location>
</feature>
<dbReference type="SMART" id="SM00680">
    <property type="entry name" value="CLIP"/>
    <property type="match status" value="1"/>
</dbReference>
<dbReference type="PROSITE" id="PS00135">
    <property type="entry name" value="TRYPSIN_SER"/>
    <property type="match status" value="1"/>
</dbReference>
<dbReference type="PROSITE" id="PS00134">
    <property type="entry name" value="TRYPSIN_HIS"/>
    <property type="match status" value="1"/>
</dbReference>
<organism evidence="11 12">
    <name type="scientific">Plutella xylostella</name>
    <name type="common">Diamondback moth</name>
    <name type="synonym">Plutella maculipennis</name>
    <dbReference type="NCBI Taxonomy" id="51655"/>
    <lineage>
        <taxon>Eukaryota</taxon>
        <taxon>Metazoa</taxon>
        <taxon>Ecdysozoa</taxon>
        <taxon>Arthropoda</taxon>
        <taxon>Hexapoda</taxon>
        <taxon>Insecta</taxon>
        <taxon>Pterygota</taxon>
        <taxon>Neoptera</taxon>
        <taxon>Endopterygota</taxon>
        <taxon>Lepidoptera</taxon>
        <taxon>Glossata</taxon>
        <taxon>Ditrysia</taxon>
        <taxon>Yponomeutoidea</taxon>
        <taxon>Plutellidae</taxon>
        <taxon>Plutella</taxon>
    </lineage>
</organism>
<dbReference type="InterPro" id="IPR022700">
    <property type="entry name" value="CLIP"/>
</dbReference>
<dbReference type="InterPro" id="IPR009003">
    <property type="entry name" value="Peptidase_S1_PA"/>
</dbReference>
<name>A0A8S4FDR3_PLUXY</name>
<keyword evidence="7" id="KW-0645">Protease</keyword>
<dbReference type="PANTHER" id="PTHR24252:SF7">
    <property type="entry name" value="HYALIN"/>
    <property type="match status" value="1"/>
</dbReference>
<evidence type="ECO:0000256" key="8">
    <source>
        <dbReference type="SAM" id="SignalP"/>
    </source>
</evidence>
<dbReference type="PROSITE" id="PS50240">
    <property type="entry name" value="TRYPSIN_DOM"/>
    <property type="match status" value="1"/>
</dbReference>